<sequence length="41" mass="4437">MLLTEVPEGTSEAQSPIRDAFKFSVDLTTSANPEAHNFGPM</sequence>
<organism evidence="1 2">
    <name type="scientific">Peronospora matthiolae</name>
    <dbReference type="NCBI Taxonomy" id="2874970"/>
    <lineage>
        <taxon>Eukaryota</taxon>
        <taxon>Sar</taxon>
        <taxon>Stramenopiles</taxon>
        <taxon>Oomycota</taxon>
        <taxon>Peronosporomycetes</taxon>
        <taxon>Peronosporales</taxon>
        <taxon>Peronosporaceae</taxon>
        <taxon>Peronospora</taxon>
    </lineage>
</organism>
<gene>
    <name evidence="1" type="ORF">PM001_LOCUS11165</name>
</gene>
<accession>A0AAV1TUT1</accession>
<comment type="caution">
    <text evidence="1">The sequence shown here is derived from an EMBL/GenBank/DDBJ whole genome shotgun (WGS) entry which is preliminary data.</text>
</comment>
<name>A0AAV1TUT1_9STRA</name>
<dbReference type="EMBL" id="CAKLBY020000095">
    <property type="protein sequence ID" value="CAK7926015.1"/>
    <property type="molecule type" value="Genomic_DNA"/>
</dbReference>
<dbReference type="Proteomes" id="UP001162060">
    <property type="component" value="Unassembled WGS sequence"/>
</dbReference>
<protein>
    <submittedName>
        <fullName evidence="1">Uncharacterized protein</fullName>
    </submittedName>
</protein>
<dbReference type="AlphaFoldDB" id="A0AAV1TUT1"/>
<proteinExistence type="predicted"/>
<evidence type="ECO:0000313" key="2">
    <source>
        <dbReference type="Proteomes" id="UP001162060"/>
    </source>
</evidence>
<reference evidence="1" key="1">
    <citation type="submission" date="2024-01" db="EMBL/GenBank/DDBJ databases">
        <authorList>
            <person name="Webb A."/>
        </authorList>
    </citation>
    <scope>NUCLEOTIDE SEQUENCE</scope>
    <source>
        <strain evidence="1">Pm1</strain>
    </source>
</reference>
<evidence type="ECO:0000313" key="1">
    <source>
        <dbReference type="EMBL" id="CAK7926015.1"/>
    </source>
</evidence>